<gene>
    <name evidence="2" type="ORF">RFN29_15040</name>
</gene>
<dbReference type="Proteomes" id="UP001271249">
    <property type="component" value="Unassembled WGS sequence"/>
</dbReference>
<name>A0ABU4Z4G1_9HYPH</name>
<keyword evidence="3" id="KW-1185">Reference proteome</keyword>
<proteinExistence type="predicted"/>
<comment type="caution">
    <text evidence="2">The sequence shown here is derived from an EMBL/GenBank/DDBJ whole genome shotgun (WGS) entry which is preliminary data.</text>
</comment>
<evidence type="ECO:0000313" key="3">
    <source>
        <dbReference type="Proteomes" id="UP001271249"/>
    </source>
</evidence>
<evidence type="ECO:0000256" key="1">
    <source>
        <dbReference type="SAM" id="MobiDB-lite"/>
    </source>
</evidence>
<sequence>MNAGPKFRSPYHTTGRDLAAALGMKTRARQEVHVLTKRHGGVFSPRFVVLVDGEYYEVGRAILDKLEMGQTPADLELDPHNPDDDYSDFEG</sequence>
<evidence type="ECO:0000313" key="2">
    <source>
        <dbReference type="EMBL" id="MDX8492892.1"/>
    </source>
</evidence>
<feature type="region of interest" description="Disordered" evidence="1">
    <location>
        <begin position="69"/>
        <end position="91"/>
    </location>
</feature>
<evidence type="ECO:0008006" key="4">
    <source>
        <dbReference type="Google" id="ProtNLM"/>
    </source>
</evidence>
<dbReference type="RefSeq" id="WP_320226874.1">
    <property type="nucleotide sequence ID" value="NZ_JAVIJC010000014.1"/>
</dbReference>
<reference evidence="2 3" key="1">
    <citation type="submission" date="2023-08" db="EMBL/GenBank/DDBJ databases">
        <title>Implementing the SeqCode for naming new Mesorhizobium species isolated from Vachellia karroo root nodules.</title>
        <authorList>
            <person name="Van Lill M."/>
        </authorList>
    </citation>
    <scope>NUCLEOTIDE SEQUENCE [LARGE SCALE GENOMIC DNA]</scope>
    <source>
        <strain evidence="2 3">VK22B</strain>
    </source>
</reference>
<organism evidence="2 3">
    <name type="scientific">Mesorhizobium captivum</name>
    <dbReference type="NCBI Taxonomy" id="3072319"/>
    <lineage>
        <taxon>Bacteria</taxon>
        <taxon>Pseudomonadati</taxon>
        <taxon>Pseudomonadota</taxon>
        <taxon>Alphaproteobacteria</taxon>
        <taxon>Hyphomicrobiales</taxon>
        <taxon>Phyllobacteriaceae</taxon>
        <taxon>Mesorhizobium</taxon>
    </lineage>
</organism>
<dbReference type="EMBL" id="JAVIJC010000014">
    <property type="protein sequence ID" value="MDX8492892.1"/>
    <property type="molecule type" value="Genomic_DNA"/>
</dbReference>
<protein>
    <recommendedName>
        <fullName evidence="4">DNA-binding protein</fullName>
    </recommendedName>
</protein>
<accession>A0ABU4Z4G1</accession>